<evidence type="ECO:0000313" key="8">
    <source>
        <dbReference type="EMBL" id="KAG8446432.1"/>
    </source>
</evidence>
<evidence type="ECO:0000256" key="6">
    <source>
        <dbReference type="RuleBase" id="RU310713"/>
    </source>
</evidence>
<evidence type="ECO:0000256" key="2">
    <source>
        <dbReference type="ARBA" id="ARBA00006510"/>
    </source>
</evidence>
<dbReference type="AlphaFoldDB" id="A0A8T2JQ64"/>
<dbReference type="EMBL" id="JAACNH010000003">
    <property type="protein sequence ID" value="KAG8446432.1"/>
    <property type="molecule type" value="Genomic_DNA"/>
</dbReference>
<dbReference type="PANTHER" id="PTHR23302:SF39">
    <property type="entry name" value="TRANSMEMBRANE CHANNEL-LIKE PROTEIN 8"/>
    <property type="match status" value="1"/>
</dbReference>
<dbReference type="InterPro" id="IPR038900">
    <property type="entry name" value="TMC"/>
</dbReference>
<evidence type="ECO:0000256" key="1">
    <source>
        <dbReference type="ARBA" id="ARBA00004141"/>
    </source>
</evidence>
<dbReference type="OrthoDB" id="1936208at2759"/>
<keyword evidence="9" id="KW-1185">Reference proteome</keyword>
<feature type="transmembrane region" description="Helical" evidence="6">
    <location>
        <begin position="227"/>
        <end position="246"/>
    </location>
</feature>
<gene>
    <name evidence="8" type="ORF">GDO86_014039</name>
</gene>
<comment type="similarity">
    <text evidence="2 6">Belongs to the TMC family.</text>
</comment>
<feature type="transmembrane region" description="Helical" evidence="6">
    <location>
        <begin position="258"/>
        <end position="277"/>
    </location>
</feature>
<sequence length="492" mass="56740">MTEEKSVTSDQHPHLKAILEKGQELLTYCILWERTLVGISGKFGSGIASYFLFLRLLILLNLVSLLLTTGLLIVPTISSEDNRQPSGQMCSYVHNSRFDIRLAYLLTPLSFLIVCCLYLLRCTVRGLTLRRVKSRDYRTRISSRVFSAWDFCIQEDESSLVKQQNLSNDIKVVLPRGERWFWDSAGQPFSTRVRVLTIRVLINCMILTLMEQVGPILRLIIQYLVPLVISLVDLILPLIFTLLVRFEGQSPNTEINLTIIRCVFLRLGTLGIFLFSLGQKILCLNKSDTSCNDCGYNANFQCWETSVGQEFYKLSMFHFLEMLMKFLLLQLPMRFLSSRFHCRLIHWLSPKQFRLPQNILDVVYGQTLVWGGLFYAPLLPLLYLIYIFITFYVKRFYLYHACDTPQKLYRESTSRILFHFVLLLGLITILLPLLYMVVSAHPSPSCGLFTNHKTSWEAIQNITQSTLPFAVLSVLDFLSSELCGYVLLLLLR</sequence>
<protein>
    <recommendedName>
        <fullName evidence="6">Transmembrane channel-like protein</fullName>
    </recommendedName>
</protein>
<dbReference type="InterPro" id="IPR012496">
    <property type="entry name" value="TMC_dom"/>
</dbReference>
<dbReference type="GO" id="GO:0005886">
    <property type="term" value="C:plasma membrane"/>
    <property type="evidence" value="ECO:0007669"/>
    <property type="project" value="InterPro"/>
</dbReference>
<evidence type="ECO:0000313" key="9">
    <source>
        <dbReference type="Proteomes" id="UP000812440"/>
    </source>
</evidence>
<organism evidence="8 9">
    <name type="scientific">Hymenochirus boettgeri</name>
    <name type="common">Congo dwarf clawed frog</name>
    <dbReference type="NCBI Taxonomy" id="247094"/>
    <lineage>
        <taxon>Eukaryota</taxon>
        <taxon>Metazoa</taxon>
        <taxon>Chordata</taxon>
        <taxon>Craniata</taxon>
        <taxon>Vertebrata</taxon>
        <taxon>Euteleostomi</taxon>
        <taxon>Amphibia</taxon>
        <taxon>Batrachia</taxon>
        <taxon>Anura</taxon>
        <taxon>Pipoidea</taxon>
        <taxon>Pipidae</taxon>
        <taxon>Pipinae</taxon>
        <taxon>Hymenochirus</taxon>
    </lineage>
</organism>
<reference evidence="8" key="1">
    <citation type="thesis" date="2020" institute="ProQuest LLC" country="789 East Eisenhower Parkway, Ann Arbor, MI, USA">
        <title>Comparative Genomics and Chromosome Evolution.</title>
        <authorList>
            <person name="Mudd A.B."/>
        </authorList>
    </citation>
    <scope>NUCLEOTIDE SEQUENCE</scope>
    <source>
        <strain evidence="8">Female2</strain>
        <tissue evidence="8">Blood</tissue>
    </source>
</reference>
<comment type="subcellular location">
    <subcellularLocation>
        <location evidence="1 6">Membrane</location>
        <topology evidence="1 6">Multi-pass membrane protein</topology>
    </subcellularLocation>
</comment>
<evidence type="ECO:0000256" key="4">
    <source>
        <dbReference type="ARBA" id="ARBA00022989"/>
    </source>
</evidence>
<feature type="transmembrane region" description="Helical" evidence="6">
    <location>
        <begin position="200"/>
        <end position="221"/>
    </location>
</feature>
<feature type="transmembrane region" description="Helical" evidence="6">
    <location>
        <begin position="102"/>
        <end position="120"/>
    </location>
</feature>
<proteinExistence type="inferred from homology"/>
<feature type="transmembrane region" description="Helical" evidence="6">
    <location>
        <begin position="417"/>
        <end position="438"/>
    </location>
</feature>
<dbReference type="Proteomes" id="UP000812440">
    <property type="component" value="Chromosome 8_10"/>
</dbReference>
<name>A0A8T2JQ64_9PIPI</name>
<feature type="domain" description="TMC" evidence="7">
    <location>
        <begin position="302"/>
        <end position="412"/>
    </location>
</feature>
<feature type="transmembrane region" description="Helical" evidence="6">
    <location>
        <begin position="469"/>
        <end position="491"/>
    </location>
</feature>
<comment type="caution">
    <text evidence="8">The sequence shown here is derived from an EMBL/GenBank/DDBJ whole genome shotgun (WGS) entry which is preliminary data.</text>
</comment>
<evidence type="ECO:0000259" key="7">
    <source>
        <dbReference type="Pfam" id="PF07810"/>
    </source>
</evidence>
<feature type="transmembrane region" description="Helical" evidence="6">
    <location>
        <begin position="52"/>
        <end position="74"/>
    </location>
</feature>
<keyword evidence="3 6" id="KW-0812">Transmembrane</keyword>
<evidence type="ECO:0000256" key="3">
    <source>
        <dbReference type="ARBA" id="ARBA00022692"/>
    </source>
</evidence>
<keyword evidence="5 6" id="KW-0472">Membrane</keyword>
<dbReference type="GO" id="GO:0008381">
    <property type="term" value="F:mechanosensitive monoatomic ion channel activity"/>
    <property type="evidence" value="ECO:0007669"/>
    <property type="project" value="TreeGrafter"/>
</dbReference>
<accession>A0A8T2JQ64</accession>
<keyword evidence="4 6" id="KW-1133">Transmembrane helix</keyword>
<dbReference type="Pfam" id="PF07810">
    <property type="entry name" value="TMC"/>
    <property type="match status" value="1"/>
</dbReference>
<evidence type="ECO:0000256" key="5">
    <source>
        <dbReference type="ARBA" id="ARBA00023136"/>
    </source>
</evidence>
<dbReference type="PANTHER" id="PTHR23302">
    <property type="entry name" value="TRANSMEMBRANE CHANNEL-RELATED"/>
    <property type="match status" value="1"/>
</dbReference>